<accession>A0A6A6ZUC4</accession>
<keyword evidence="2" id="KW-1185">Reference proteome</keyword>
<evidence type="ECO:0000313" key="2">
    <source>
        <dbReference type="Proteomes" id="UP000799424"/>
    </source>
</evidence>
<name>A0A6A6ZUC4_9PLEO</name>
<organism evidence="1 2">
    <name type="scientific">Ophiobolus disseminans</name>
    <dbReference type="NCBI Taxonomy" id="1469910"/>
    <lineage>
        <taxon>Eukaryota</taxon>
        <taxon>Fungi</taxon>
        <taxon>Dikarya</taxon>
        <taxon>Ascomycota</taxon>
        <taxon>Pezizomycotina</taxon>
        <taxon>Dothideomycetes</taxon>
        <taxon>Pleosporomycetidae</taxon>
        <taxon>Pleosporales</taxon>
        <taxon>Pleosporineae</taxon>
        <taxon>Phaeosphaeriaceae</taxon>
        <taxon>Ophiobolus</taxon>
    </lineage>
</organism>
<dbReference type="EMBL" id="MU006231">
    <property type="protein sequence ID" value="KAF2823937.1"/>
    <property type="molecule type" value="Genomic_DNA"/>
</dbReference>
<reference evidence="1" key="1">
    <citation type="journal article" date="2020" name="Stud. Mycol.">
        <title>101 Dothideomycetes genomes: a test case for predicting lifestyles and emergence of pathogens.</title>
        <authorList>
            <person name="Haridas S."/>
            <person name="Albert R."/>
            <person name="Binder M."/>
            <person name="Bloem J."/>
            <person name="Labutti K."/>
            <person name="Salamov A."/>
            <person name="Andreopoulos B."/>
            <person name="Baker S."/>
            <person name="Barry K."/>
            <person name="Bills G."/>
            <person name="Bluhm B."/>
            <person name="Cannon C."/>
            <person name="Castanera R."/>
            <person name="Culley D."/>
            <person name="Daum C."/>
            <person name="Ezra D."/>
            <person name="Gonzalez J."/>
            <person name="Henrissat B."/>
            <person name="Kuo A."/>
            <person name="Liang C."/>
            <person name="Lipzen A."/>
            <person name="Lutzoni F."/>
            <person name="Magnuson J."/>
            <person name="Mondo S."/>
            <person name="Nolan M."/>
            <person name="Ohm R."/>
            <person name="Pangilinan J."/>
            <person name="Park H.-J."/>
            <person name="Ramirez L."/>
            <person name="Alfaro M."/>
            <person name="Sun H."/>
            <person name="Tritt A."/>
            <person name="Yoshinaga Y."/>
            <person name="Zwiers L.-H."/>
            <person name="Turgeon B."/>
            <person name="Goodwin S."/>
            <person name="Spatafora J."/>
            <person name="Crous P."/>
            <person name="Grigoriev I."/>
        </authorList>
    </citation>
    <scope>NUCLEOTIDE SEQUENCE</scope>
    <source>
        <strain evidence="1">CBS 113818</strain>
    </source>
</reference>
<proteinExistence type="predicted"/>
<protein>
    <submittedName>
        <fullName evidence="1">Uncharacterized protein</fullName>
    </submittedName>
</protein>
<dbReference type="AlphaFoldDB" id="A0A6A6ZUC4"/>
<sequence length="167" mass="19042">MPPQSYVLATSIDLFWSSIAVCSNTSNAQCWIPSNPRQHLQTPPDTTSNTINMNALPAGTIPTASSTIRARGLICLRHLMLIQMDEAQEVAWDRAYWTTLLEEHAPTMYQMLFNSWLRVWMAQAICDNWKRQADMAFALYEAEMLGTSNRKLNLHHSLECVPRNIQC</sequence>
<dbReference type="Proteomes" id="UP000799424">
    <property type="component" value="Unassembled WGS sequence"/>
</dbReference>
<gene>
    <name evidence="1" type="ORF">CC86DRAFT_62050</name>
</gene>
<evidence type="ECO:0000313" key="1">
    <source>
        <dbReference type="EMBL" id="KAF2823937.1"/>
    </source>
</evidence>